<accession>A0A1W1CLS6</accession>
<sequence length="140" mass="15813">MGFFDKFSSNTELTPAIALATSMIYMMASDGEIDDEEMNYLAVKLYAIGDAEELMSLSQKYSKKQDLEAFQKEANEKLTEDQKFTILANLIDILLADGEADEEEQKLFYSFVEAFGISEDDIQPYIDIISVKNDLASFVE</sequence>
<dbReference type="SUPFAM" id="SSF158682">
    <property type="entry name" value="TerB-like"/>
    <property type="match status" value="1"/>
</dbReference>
<dbReference type="AlphaFoldDB" id="A0A1W1CLS6"/>
<dbReference type="Pfam" id="PF05099">
    <property type="entry name" value="TerB"/>
    <property type="match status" value="1"/>
</dbReference>
<protein>
    <recommendedName>
        <fullName evidence="1">Co-chaperone DjlA N-terminal domain-containing protein</fullName>
    </recommendedName>
</protein>
<dbReference type="InterPro" id="IPR029024">
    <property type="entry name" value="TerB-like"/>
</dbReference>
<organism evidence="2">
    <name type="scientific">hydrothermal vent metagenome</name>
    <dbReference type="NCBI Taxonomy" id="652676"/>
    <lineage>
        <taxon>unclassified sequences</taxon>
        <taxon>metagenomes</taxon>
        <taxon>ecological metagenomes</taxon>
    </lineage>
</organism>
<reference evidence="2" key="1">
    <citation type="submission" date="2016-10" db="EMBL/GenBank/DDBJ databases">
        <authorList>
            <person name="de Groot N.N."/>
        </authorList>
    </citation>
    <scope>NUCLEOTIDE SEQUENCE</scope>
</reference>
<evidence type="ECO:0000313" key="2">
    <source>
        <dbReference type="EMBL" id="SFV66657.1"/>
    </source>
</evidence>
<proteinExistence type="predicted"/>
<evidence type="ECO:0000259" key="1">
    <source>
        <dbReference type="Pfam" id="PF05099"/>
    </source>
</evidence>
<dbReference type="CDD" id="cd07177">
    <property type="entry name" value="terB_like"/>
    <property type="match status" value="1"/>
</dbReference>
<name>A0A1W1CLS6_9ZZZZ</name>
<gene>
    <name evidence="2" type="ORF">MNB_SV-14-433</name>
</gene>
<dbReference type="EMBL" id="FPHN01000210">
    <property type="protein sequence ID" value="SFV66657.1"/>
    <property type="molecule type" value="Genomic_DNA"/>
</dbReference>
<dbReference type="InterPro" id="IPR007791">
    <property type="entry name" value="DjlA_N"/>
</dbReference>
<feature type="domain" description="Co-chaperone DjlA N-terminal" evidence="1">
    <location>
        <begin position="17"/>
        <end position="122"/>
    </location>
</feature>
<dbReference type="Gene3D" id="1.10.3680.10">
    <property type="entry name" value="TerB-like"/>
    <property type="match status" value="1"/>
</dbReference>